<dbReference type="PROSITE" id="PS51186">
    <property type="entry name" value="GNAT"/>
    <property type="match status" value="1"/>
</dbReference>
<sequence length="152" mass="16241">MTGGRRVARAEAQHVPAIVGLLADDHLGSGRERAGDDPAYASAFERIDADPHQLLVVVLDPDDEVVGTLQLSFIAGLSRGGALRSQIESVRVASSQRGSGLGTTLFEWAIEYSRSHGAALVQLTTDKSRPEAKAFYERLGFVASHEGMKLAL</sequence>
<dbReference type="InterPro" id="IPR000182">
    <property type="entry name" value="GNAT_dom"/>
</dbReference>
<evidence type="ECO:0000256" key="1">
    <source>
        <dbReference type="ARBA" id="ARBA00022679"/>
    </source>
</evidence>
<keyword evidence="2" id="KW-0012">Acyltransferase</keyword>
<feature type="domain" description="N-acetyltransferase" evidence="3">
    <location>
        <begin position="5"/>
        <end position="152"/>
    </location>
</feature>
<evidence type="ECO:0000313" key="4">
    <source>
        <dbReference type="EMBL" id="KNX39559.1"/>
    </source>
</evidence>
<dbReference type="InterPro" id="IPR050832">
    <property type="entry name" value="Bact_Acetyltransf"/>
</dbReference>
<dbReference type="PATRIC" id="fig|1631356.3.peg.3456"/>
<dbReference type="EMBL" id="LAIR01000002">
    <property type="protein sequence ID" value="KNX39559.1"/>
    <property type="molecule type" value="Genomic_DNA"/>
</dbReference>
<keyword evidence="5" id="KW-1185">Reference proteome</keyword>
<protein>
    <recommendedName>
        <fullName evidence="3">N-acetyltransferase domain-containing protein</fullName>
    </recommendedName>
</protein>
<organism evidence="4 5">
    <name type="scientific">Luteipulveratus halotolerans</name>
    <dbReference type="NCBI Taxonomy" id="1631356"/>
    <lineage>
        <taxon>Bacteria</taxon>
        <taxon>Bacillati</taxon>
        <taxon>Actinomycetota</taxon>
        <taxon>Actinomycetes</taxon>
        <taxon>Micrococcales</taxon>
        <taxon>Dermacoccaceae</taxon>
        <taxon>Luteipulveratus</taxon>
    </lineage>
</organism>
<dbReference type="Proteomes" id="UP000037397">
    <property type="component" value="Unassembled WGS sequence"/>
</dbReference>
<dbReference type="CDD" id="cd04301">
    <property type="entry name" value="NAT_SF"/>
    <property type="match status" value="1"/>
</dbReference>
<reference evidence="5" key="1">
    <citation type="submission" date="2015-03" db="EMBL/GenBank/DDBJ databases">
        <title>Luteipulveratus halotolerans sp. nov., a novel actinobacterium (Dermacoccaceae) from Sarawak, Malaysia.</title>
        <authorList>
            <person name="Juboi H."/>
            <person name="Basik A."/>
            <person name="Shamsul S.S."/>
            <person name="Arnold P."/>
            <person name="Schmitt E.K."/>
            <person name="Sanglier J.-J."/>
            <person name="Yeo T."/>
        </authorList>
    </citation>
    <scope>NUCLEOTIDE SEQUENCE [LARGE SCALE GENOMIC DNA]</scope>
    <source>
        <strain evidence="5">C296001</strain>
    </source>
</reference>
<evidence type="ECO:0000313" key="5">
    <source>
        <dbReference type="Proteomes" id="UP000037397"/>
    </source>
</evidence>
<dbReference type="GO" id="GO:0016747">
    <property type="term" value="F:acyltransferase activity, transferring groups other than amino-acyl groups"/>
    <property type="evidence" value="ECO:0007669"/>
    <property type="project" value="InterPro"/>
</dbReference>
<dbReference type="SUPFAM" id="SSF55729">
    <property type="entry name" value="Acyl-CoA N-acyltransferases (Nat)"/>
    <property type="match status" value="1"/>
</dbReference>
<dbReference type="OrthoDB" id="9789603at2"/>
<dbReference type="Pfam" id="PF00583">
    <property type="entry name" value="Acetyltransf_1"/>
    <property type="match status" value="1"/>
</dbReference>
<accession>A0A0L6CP73</accession>
<dbReference type="PANTHER" id="PTHR43877">
    <property type="entry name" value="AMINOALKYLPHOSPHONATE N-ACETYLTRANSFERASE-RELATED-RELATED"/>
    <property type="match status" value="1"/>
</dbReference>
<dbReference type="InterPro" id="IPR016181">
    <property type="entry name" value="Acyl_CoA_acyltransferase"/>
</dbReference>
<gene>
    <name evidence="4" type="ORF">VV01_17365</name>
</gene>
<name>A0A0L6CP73_9MICO</name>
<evidence type="ECO:0000259" key="3">
    <source>
        <dbReference type="PROSITE" id="PS51186"/>
    </source>
</evidence>
<evidence type="ECO:0000256" key="2">
    <source>
        <dbReference type="ARBA" id="ARBA00023315"/>
    </source>
</evidence>
<dbReference type="Gene3D" id="3.40.630.30">
    <property type="match status" value="1"/>
</dbReference>
<proteinExistence type="predicted"/>
<dbReference type="STRING" id="1631356.VV01_17365"/>
<comment type="caution">
    <text evidence="4">The sequence shown here is derived from an EMBL/GenBank/DDBJ whole genome shotgun (WGS) entry which is preliminary data.</text>
</comment>
<keyword evidence="1" id="KW-0808">Transferase</keyword>
<dbReference type="AlphaFoldDB" id="A0A0L6CP73"/>
<dbReference type="PANTHER" id="PTHR43877:SF2">
    <property type="entry name" value="AMINOALKYLPHOSPHONATE N-ACETYLTRANSFERASE-RELATED"/>
    <property type="match status" value="1"/>
</dbReference>